<evidence type="ECO:0008006" key="4">
    <source>
        <dbReference type="Google" id="ProtNLM"/>
    </source>
</evidence>
<proteinExistence type="predicted"/>
<feature type="signal peptide" evidence="1">
    <location>
        <begin position="1"/>
        <end position="40"/>
    </location>
</feature>
<dbReference type="EMBL" id="RBAM01000010">
    <property type="protein sequence ID" value="RKN65964.1"/>
    <property type="molecule type" value="Genomic_DNA"/>
</dbReference>
<evidence type="ECO:0000256" key="1">
    <source>
        <dbReference type="SAM" id="SignalP"/>
    </source>
</evidence>
<name>A0A3B0B130_9ACTN</name>
<evidence type="ECO:0000313" key="2">
    <source>
        <dbReference type="EMBL" id="RKN65964.1"/>
    </source>
</evidence>
<dbReference type="Proteomes" id="UP000270343">
    <property type="component" value="Unassembled WGS sequence"/>
</dbReference>
<feature type="chain" id="PRO_5039333502" description="Ig-like domain-containing protein" evidence="1">
    <location>
        <begin position="41"/>
        <end position="205"/>
    </location>
</feature>
<gene>
    <name evidence="2" type="ORF">D7231_24525</name>
</gene>
<organism evidence="2 3">
    <name type="scientific">Streptomyces klenkii</name>
    <dbReference type="NCBI Taxonomy" id="1420899"/>
    <lineage>
        <taxon>Bacteria</taxon>
        <taxon>Bacillati</taxon>
        <taxon>Actinomycetota</taxon>
        <taxon>Actinomycetes</taxon>
        <taxon>Kitasatosporales</taxon>
        <taxon>Streptomycetaceae</taxon>
        <taxon>Streptomyces</taxon>
    </lineage>
</organism>
<evidence type="ECO:0000313" key="3">
    <source>
        <dbReference type="Proteomes" id="UP000270343"/>
    </source>
</evidence>
<dbReference type="AlphaFoldDB" id="A0A3B0B130"/>
<reference evidence="2 3" key="1">
    <citation type="journal article" date="2015" name="Antonie Van Leeuwenhoek">
        <title>Streptomyces klenkii sp. nov., isolated from deep marine sediment.</title>
        <authorList>
            <person name="Veyisoglu A."/>
            <person name="Sahin N."/>
        </authorList>
    </citation>
    <scope>NUCLEOTIDE SEQUENCE [LARGE SCALE GENOMIC DNA]</scope>
    <source>
        <strain evidence="2 3">KCTC 29202</strain>
    </source>
</reference>
<keyword evidence="3" id="KW-1185">Reference proteome</keyword>
<protein>
    <recommendedName>
        <fullName evidence="4">Ig-like domain-containing protein</fullName>
    </recommendedName>
</protein>
<comment type="caution">
    <text evidence="2">The sequence shown here is derived from an EMBL/GenBank/DDBJ whole genome shotgun (WGS) entry which is preliminary data.</text>
</comment>
<keyword evidence="1" id="KW-0732">Signal</keyword>
<sequence length="205" mass="21112">MNTLPTVPSPRSRPTKVSRAIKTAATTLMALTALATSAPASVPASTIQHKAAETLRCRLHTVPGHPITFTPKLTLQPRTTKVSGSLKLTDCTSPDGKYAQLRTGSGEASGTGQASCGGASGINGSAAITWYDRSGRSLGTSTLKPTLRSVNSYNPADSFLAGEVTRGPLAHLHAAGSITPTSDVTACTSSGLRSLHGTGTLRFLR</sequence>
<accession>A0A3B0B130</accession>